<name>A0A9W7FIG8_9STRA</name>
<dbReference type="InterPro" id="IPR043472">
    <property type="entry name" value="Macro_dom-like"/>
</dbReference>
<evidence type="ECO:0000259" key="1">
    <source>
        <dbReference type="PROSITE" id="PS51154"/>
    </source>
</evidence>
<dbReference type="Pfam" id="PF01661">
    <property type="entry name" value="Macro"/>
    <property type="match status" value="1"/>
</dbReference>
<dbReference type="Proteomes" id="UP001165160">
    <property type="component" value="Unassembled WGS sequence"/>
</dbReference>
<sequence length="240" mass="25820">MIQVSRFAAGRIQLWITPCAVTMPPPGGDSLAVPTNERLCGTQFSHFPVGGPTPVQEYIGRHPKERVPEQLQEASWMLYQCESIDGVVTELGGIDRSDIDERAPVVGGDEQYPVRCRVGDSLLFSSSGGLEKVFEKGLVLTVPPFWPGTSSAEWRRLLRSSYLNTFSVAKSAGSLAITTPLLGSGARGTPTEQAAEIAAEASVAFVKSAGEQSEMSILFAVQDDDVGEALDKALHRHDMT</sequence>
<keyword evidence="3" id="KW-1185">Reference proteome</keyword>
<dbReference type="SUPFAM" id="SSF52949">
    <property type="entry name" value="Macro domain-like"/>
    <property type="match status" value="1"/>
</dbReference>
<dbReference type="InterPro" id="IPR002589">
    <property type="entry name" value="Macro_dom"/>
</dbReference>
<comment type="caution">
    <text evidence="2">The sequence shown here is derived from an EMBL/GenBank/DDBJ whole genome shotgun (WGS) entry which is preliminary data.</text>
</comment>
<protein>
    <recommendedName>
        <fullName evidence="1">Macro domain-containing protein</fullName>
    </recommendedName>
</protein>
<dbReference type="Gene3D" id="3.40.220.10">
    <property type="entry name" value="Leucine Aminopeptidase, subunit E, domain 1"/>
    <property type="match status" value="1"/>
</dbReference>
<accession>A0A9W7FIG8</accession>
<gene>
    <name evidence="2" type="ORF">TrVE_jg3111</name>
</gene>
<dbReference type="AlphaFoldDB" id="A0A9W7FIG8"/>
<dbReference type="EMBL" id="BRXX01000450">
    <property type="protein sequence ID" value="GMI12638.1"/>
    <property type="molecule type" value="Genomic_DNA"/>
</dbReference>
<dbReference type="PROSITE" id="PS51154">
    <property type="entry name" value="MACRO"/>
    <property type="match status" value="1"/>
</dbReference>
<evidence type="ECO:0000313" key="2">
    <source>
        <dbReference type="EMBL" id="GMI12638.1"/>
    </source>
</evidence>
<organism evidence="2 3">
    <name type="scientific">Triparma verrucosa</name>
    <dbReference type="NCBI Taxonomy" id="1606542"/>
    <lineage>
        <taxon>Eukaryota</taxon>
        <taxon>Sar</taxon>
        <taxon>Stramenopiles</taxon>
        <taxon>Ochrophyta</taxon>
        <taxon>Bolidophyceae</taxon>
        <taxon>Parmales</taxon>
        <taxon>Triparmaceae</taxon>
        <taxon>Triparma</taxon>
    </lineage>
</organism>
<evidence type="ECO:0000313" key="3">
    <source>
        <dbReference type="Proteomes" id="UP001165160"/>
    </source>
</evidence>
<proteinExistence type="predicted"/>
<feature type="domain" description="Macro" evidence="1">
    <location>
        <begin position="1"/>
        <end position="238"/>
    </location>
</feature>
<reference evidence="3" key="1">
    <citation type="journal article" date="2023" name="Commun. Biol.">
        <title>Genome analysis of Parmales, the sister group of diatoms, reveals the evolutionary specialization of diatoms from phago-mixotrophs to photoautotrophs.</title>
        <authorList>
            <person name="Ban H."/>
            <person name="Sato S."/>
            <person name="Yoshikawa S."/>
            <person name="Yamada K."/>
            <person name="Nakamura Y."/>
            <person name="Ichinomiya M."/>
            <person name="Sato N."/>
            <person name="Blanc-Mathieu R."/>
            <person name="Endo H."/>
            <person name="Kuwata A."/>
            <person name="Ogata H."/>
        </authorList>
    </citation>
    <scope>NUCLEOTIDE SEQUENCE [LARGE SCALE GENOMIC DNA]</scope>
    <source>
        <strain evidence="3">NIES 3699</strain>
    </source>
</reference>